<accession>A0A8X6HQJ7</accession>
<proteinExistence type="predicted"/>
<evidence type="ECO:0000313" key="3">
    <source>
        <dbReference type="Proteomes" id="UP000887116"/>
    </source>
</evidence>
<feature type="transmembrane region" description="Helical" evidence="1">
    <location>
        <begin position="6"/>
        <end position="25"/>
    </location>
</feature>
<comment type="caution">
    <text evidence="2">The sequence shown here is derived from an EMBL/GenBank/DDBJ whole genome shotgun (WGS) entry which is preliminary data.</text>
</comment>
<evidence type="ECO:0000256" key="1">
    <source>
        <dbReference type="SAM" id="Phobius"/>
    </source>
</evidence>
<keyword evidence="1" id="KW-1133">Transmembrane helix</keyword>
<dbReference type="AlphaFoldDB" id="A0A8X6HQJ7"/>
<dbReference type="EMBL" id="BMAO01028694">
    <property type="protein sequence ID" value="GFR26690.1"/>
    <property type="molecule type" value="Genomic_DNA"/>
</dbReference>
<name>A0A8X6HQJ7_TRICU</name>
<keyword evidence="1" id="KW-0472">Membrane</keyword>
<evidence type="ECO:0000313" key="2">
    <source>
        <dbReference type="EMBL" id="GFR26690.1"/>
    </source>
</evidence>
<sequence length="110" mass="12580">MWENLSSFYSVVGYVLLIETIKYYAFSRLFEKTQRNTTTPIVHSVVTSKICQDCDVQAALTALDIKPILILEHKGKHFIPKVYSEFVFKICGALVIEAELSLVEQNNYCL</sequence>
<protein>
    <submittedName>
        <fullName evidence="2">Uncharacterized protein</fullName>
    </submittedName>
</protein>
<gene>
    <name evidence="2" type="ORF">TNCT_384581</name>
</gene>
<keyword evidence="1" id="KW-0812">Transmembrane</keyword>
<dbReference type="Proteomes" id="UP000887116">
    <property type="component" value="Unassembled WGS sequence"/>
</dbReference>
<keyword evidence="3" id="KW-1185">Reference proteome</keyword>
<organism evidence="2 3">
    <name type="scientific">Trichonephila clavata</name>
    <name type="common">Joro spider</name>
    <name type="synonym">Nephila clavata</name>
    <dbReference type="NCBI Taxonomy" id="2740835"/>
    <lineage>
        <taxon>Eukaryota</taxon>
        <taxon>Metazoa</taxon>
        <taxon>Ecdysozoa</taxon>
        <taxon>Arthropoda</taxon>
        <taxon>Chelicerata</taxon>
        <taxon>Arachnida</taxon>
        <taxon>Araneae</taxon>
        <taxon>Araneomorphae</taxon>
        <taxon>Entelegynae</taxon>
        <taxon>Araneoidea</taxon>
        <taxon>Nephilidae</taxon>
        <taxon>Trichonephila</taxon>
    </lineage>
</organism>
<reference evidence="2" key="1">
    <citation type="submission" date="2020-07" db="EMBL/GenBank/DDBJ databases">
        <title>Multicomponent nature underlies the extraordinary mechanical properties of spider dragline silk.</title>
        <authorList>
            <person name="Kono N."/>
            <person name="Nakamura H."/>
            <person name="Mori M."/>
            <person name="Yoshida Y."/>
            <person name="Ohtoshi R."/>
            <person name="Malay A.D."/>
            <person name="Moran D.A.P."/>
            <person name="Tomita M."/>
            <person name="Numata K."/>
            <person name="Arakawa K."/>
        </authorList>
    </citation>
    <scope>NUCLEOTIDE SEQUENCE</scope>
</reference>